<dbReference type="PANTHER" id="PTHR43213:SF5">
    <property type="entry name" value="BIFUNCTIONAL DTTP_UTP PYROPHOSPHATASE_METHYLTRANSFERASE PROTEIN-RELATED"/>
    <property type="match status" value="1"/>
</dbReference>
<dbReference type="CDD" id="cd00555">
    <property type="entry name" value="Maf"/>
    <property type="match status" value="1"/>
</dbReference>
<comment type="subcellular location">
    <subcellularLocation>
        <location evidence="3">Cytoplasm</location>
    </subcellularLocation>
</comment>
<comment type="cofactor">
    <cofactor evidence="1 3">
        <name>a divalent metal cation</name>
        <dbReference type="ChEBI" id="CHEBI:60240"/>
    </cofactor>
</comment>
<comment type="caution">
    <text evidence="4">The sequence shown here is derived from an EMBL/GenBank/DDBJ whole genome shotgun (WGS) entry which is preliminary data.</text>
</comment>
<comment type="catalytic activity">
    <reaction evidence="3">
        <text>UTP + H2O = UMP + diphosphate + H(+)</text>
        <dbReference type="Rhea" id="RHEA:29395"/>
        <dbReference type="ChEBI" id="CHEBI:15377"/>
        <dbReference type="ChEBI" id="CHEBI:15378"/>
        <dbReference type="ChEBI" id="CHEBI:33019"/>
        <dbReference type="ChEBI" id="CHEBI:46398"/>
        <dbReference type="ChEBI" id="CHEBI:57865"/>
        <dbReference type="EC" id="3.6.1.9"/>
    </reaction>
</comment>
<reference evidence="4 5" key="1">
    <citation type="submission" date="2021-03" db="EMBL/GenBank/DDBJ databases">
        <title>Genomic Encyclopedia of Type Strains, Phase IV (KMG-IV): sequencing the most valuable type-strain genomes for metagenomic binning, comparative biology and taxonomic classification.</title>
        <authorList>
            <person name="Goeker M."/>
        </authorList>
    </citation>
    <scope>NUCLEOTIDE SEQUENCE [LARGE SCALE GENOMIC DNA]</scope>
    <source>
        <strain evidence="4 5">DSM 28783</strain>
    </source>
</reference>
<feature type="site" description="Important for substrate specificity" evidence="3">
    <location>
        <position position="72"/>
    </location>
</feature>
<organism evidence="4 5">
    <name type="scientific">Clostridium algifaecis</name>
    <dbReference type="NCBI Taxonomy" id="1472040"/>
    <lineage>
        <taxon>Bacteria</taxon>
        <taxon>Bacillati</taxon>
        <taxon>Bacillota</taxon>
        <taxon>Clostridia</taxon>
        <taxon>Eubacteriales</taxon>
        <taxon>Clostridiaceae</taxon>
        <taxon>Clostridium</taxon>
    </lineage>
</organism>
<dbReference type="Proteomes" id="UP001519307">
    <property type="component" value="Unassembled WGS sequence"/>
</dbReference>
<dbReference type="SUPFAM" id="SSF52972">
    <property type="entry name" value="ITPase-like"/>
    <property type="match status" value="1"/>
</dbReference>
<comment type="similarity">
    <text evidence="3">Belongs to the Maf family. YhdE subfamily.</text>
</comment>
<evidence type="ECO:0000313" key="5">
    <source>
        <dbReference type="Proteomes" id="UP001519307"/>
    </source>
</evidence>
<dbReference type="RefSeq" id="WP_209702144.1">
    <property type="nucleotide sequence ID" value="NZ_JAGGLM010000009.1"/>
</dbReference>
<gene>
    <name evidence="4" type="ORF">J2Z42_001667</name>
</gene>
<feature type="site" description="Important for substrate specificity" evidence="3">
    <location>
        <position position="156"/>
    </location>
</feature>
<keyword evidence="2 3" id="KW-0378">Hydrolase</keyword>
<name>A0ABS4KSH8_9CLOT</name>
<dbReference type="NCBIfam" id="TIGR00172">
    <property type="entry name" value="maf"/>
    <property type="match status" value="1"/>
</dbReference>
<dbReference type="NCBIfam" id="NF000867">
    <property type="entry name" value="PRK00078.1"/>
    <property type="match status" value="1"/>
</dbReference>
<dbReference type="EC" id="3.6.1.9" evidence="3"/>
<feature type="site" description="Important for substrate specificity" evidence="3">
    <location>
        <position position="11"/>
    </location>
</feature>
<comment type="function">
    <text evidence="3">Nucleoside triphosphate pyrophosphatase that hydrolyzes dTTP and UTP. May have a dual role in cell division arrest and in preventing the incorporation of modified nucleotides into cellular nucleic acids.</text>
</comment>
<evidence type="ECO:0000256" key="3">
    <source>
        <dbReference type="HAMAP-Rule" id="MF_00528"/>
    </source>
</evidence>
<dbReference type="InterPro" id="IPR029001">
    <property type="entry name" value="ITPase-like_fam"/>
</dbReference>
<keyword evidence="5" id="KW-1185">Reference proteome</keyword>
<evidence type="ECO:0000256" key="2">
    <source>
        <dbReference type="ARBA" id="ARBA00022801"/>
    </source>
</evidence>
<comment type="caution">
    <text evidence="3">Lacks conserved residue(s) required for the propagation of feature annotation.</text>
</comment>
<dbReference type="Pfam" id="PF02545">
    <property type="entry name" value="Maf"/>
    <property type="match status" value="1"/>
</dbReference>
<proteinExistence type="inferred from homology"/>
<dbReference type="PANTHER" id="PTHR43213">
    <property type="entry name" value="BIFUNCTIONAL DTTP/UTP PYROPHOSPHATASE/METHYLTRANSFERASE PROTEIN-RELATED"/>
    <property type="match status" value="1"/>
</dbReference>
<sequence length="192" mass="21282">MKIVLASSSIRRRQLLGRLLENFDVFVSDFKEDSVRFEGDCGKYVMELALGKAKNVCSKLKNEQAIIIGCDTVVYLNGKILGKPENENDAFNMLKALSGNEHQVYSGIAVIDKTSGTVKSDFVKTVVKFSDISDDQIKKYLKRGEYKDKAGAYGIQGYAGVFVSEIHGCYYNVVGLPLNRLYQILTGMGVNL</sequence>
<dbReference type="Gene3D" id="3.90.950.10">
    <property type="match status" value="1"/>
</dbReference>
<keyword evidence="3" id="KW-0963">Cytoplasm</keyword>
<dbReference type="EMBL" id="JAGGLM010000009">
    <property type="protein sequence ID" value="MBP2032988.1"/>
    <property type="molecule type" value="Genomic_DNA"/>
</dbReference>
<protein>
    <recommendedName>
        <fullName evidence="3">dTTP/UTP pyrophosphatase</fullName>
        <shortName evidence="3">dTTPase/UTPase</shortName>
        <ecNumber evidence="3">3.6.1.9</ecNumber>
    </recommendedName>
    <alternativeName>
        <fullName evidence="3">Nucleoside triphosphate pyrophosphatase</fullName>
    </alternativeName>
    <alternativeName>
        <fullName evidence="3">Nucleotide pyrophosphatase</fullName>
        <shortName evidence="3">Nucleotide PPase</shortName>
    </alternativeName>
</protein>
<dbReference type="InterPro" id="IPR003697">
    <property type="entry name" value="Maf-like"/>
</dbReference>
<accession>A0ABS4KSH8</accession>
<keyword evidence="3" id="KW-0546">Nucleotide metabolism</keyword>
<evidence type="ECO:0000313" key="4">
    <source>
        <dbReference type="EMBL" id="MBP2032988.1"/>
    </source>
</evidence>
<comment type="catalytic activity">
    <reaction evidence="3">
        <text>dTTP + H2O = dTMP + diphosphate + H(+)</text>
        <dbReference type="Rhea" id="RHEA:28534"/>
        <dbReference type="ChEBI" id="CHEBI:15377"/>
        <dbReference type="ChEBI" id="CHEBI:15378"/>
        <dbReference type="ChEBI" id="CHEBI:33019"/>
        <dbReference type="ChEBI" id="CHEBI:37568"/>
        <dbReference type="ChEBI" id="CHEBI:63528"/>
        <dbReference type="EC" id="3.6.1.9"/>
    </reaction>
</comment>
<feature type="active site" description="Proton acceptor" evidence="3">
    <location>
        <position position="71"/>
    </location>
</feature>
<dbReference type="PIRSF" id="PIRSF006305">
    <property type="entry name" value="Maf"/>
    <property type="match status" value="1"/>
</dbReference>
<dbReference type="HAMAP" id="MF_00528">
    <property type="entry name" value="Maf"/>
    <property type="match status" value="1"/>
</dbReference>
<evidence type="ECO:0000256" key="1">
    <source>
        <dbReference type="ARBA" id="ARBA00001968"/>
    </source>
</evidence>